<evidence type="ECO:0000256" key="4">
    <source>
        <dbReference type="ARBA" id="ARBA00023284"/>
    </source>
</evidence>
<name>A0A162XTI9_9FLAO</name>
<keyword evidence="2" id="KW-0201">Cytochrome c-type biogenesis</keyword>
<dbReference type="GO" id="GO:0030313">
    <property type="term" value="C:cell envelope"/>
    <property type="evidence" value="ECO:0007669"/>
    <property type="project" value="UniProtKB-SubCell"/>
</dbReference>
<comment type="caution">
    <text evidence="6">The sequence shown here is derived from an EMBL/GenBank/DDBJ whole genome shotgun (WGS) entry which is preliminary data.</text>
</comment>
<dbReference type="SUPFAM" id="SSF52833">
    <property type="entry name" value="Thioredoxin-like"/>
    <property type="match status" value="1"/>
</dbReference>
<keyword evidence="4" id="KW-0676">Redox-active center</keyword>
<evidence type="ECO:0000313" key="6">
    <source>
        <dbReference type="EMBL" id="KZS38766.1"/>
    </source>
</evidence>
<comment type="subcellular location">
    <subcellularLocation>
        <location evidence="1">Cell envelope</location>
    </subcellularLocation>
</comment>
<organism evidence="6 7">
    <name type="scientific">Aquimarina aggregata</name>
    <dbReference type="NCBI Taxonomy" id="1642818"/>
    <lineage>
        <taxon>Bacteria</taxon>
        <taxon>Pseudomonadati</taxon>
        <taxon>Bacteroidota</taxon>
        <taxon>Flavobacteriia</taxon>
        <taxon>Flavobacteriales</taxon>
        <taxon>Flavobacteriaceae</taxon>
        <taxon>Aquimarina</taxon>
    </lineage>
</organism>
<gene>
    <name evidence="6" type="ORF">AWE51_14360</name>
</gene>
<dbReference type="PANTHER" id="PTHR42852">
    <property type="entry name" value="THIOL:DISULFIDE INTERCHANGE PROTEIN DSBE"/>
    <property type="match status" value="1"/>
</dbReference>
<dbReference type="InterPro" id="IPR000866">
    <property type="entry name" value="AhpC/TSA"/>
</dbReference>
<feature type="domain" description="Thioredoxin" evidence="5">
    <location>
        <begin position="351"/>
        <end position="500"/>
    </location>
</feature>
<dbReference type="RefSeq" id="WP_066318474.1">
    <property type="nucleotide sequence ID" value="NZ_LQRT01000046.1"/>
</dbReference>
<dbReference type="InterPro" id="IPR036249">
    <property type="entry name" value="Thioredoxin-like_sf"/>
</dbReference>
<dbReference type="Proteomes" id="UP000076715">
    <property type="component" value="Unassembled WGS sequence"/>
</dbReference>
<dbReference type="Pfam" id="PF00578">
    <property type="entry name" value="AhpC-TSA"/>
    <property type="match status" value="1"/>
</dbReference>
<evidence type="ECO:0000256" key="2">
    <source>
        <dbReference type="ARBA" id="ARBA00022748"/>
    </source>
</evidence>
<dbReference type="PANTHER" id="PTHR42852:SF6">
    <property type="entry name" value="THIOL:DISULFIDE INTERCHANGE PROTEIN DSBE"/>
    <property type="match status" value="1"/>
</dbReference>
<dbReference type="InterPro" id="IPR013766">
    <property type="entry name" value="Thioredoxin_domain"/>
</dbReference>
<keyword evidence="7" id="KW-1185">Reference proteome</keyword>
<evidence type="ECO:0000256" key="3">
    <source>
        <dbReference type="ARBA" id="ARBA00023157"/>
    </source>
</evidence>
<dbReference type="PROSITE" id="PS51257">
    <property type="entry name" value="PROKAR_LIPOPROTEIN"/>
    <property type="match status" value="1"/>
</dbReference>
<dbReference type="Gene3D" id="3.40.30.10">
    <property type="entry name" value="Glutaredoxin"/>
    <property type="match status" value="1"/>
</dbReference>
<dbReference type="GO" id="GO:0017004">
    <property type="term" value="P:cytochrome complex assembly"/>
    <property type="evidence" value="ECO:0007669"/>
    <property type="project" value="UniProtKB-KW"/>
</dbReference>
<evidence type="ECO:0000313" key="7">
    <source>
        <dbReference type="Proteomes" id="UP000076715"/>
    </source>
</evidence>
<dbReference type="EMBL" id="LQRT01000046">
    <property type="protein sequence ID" value="KZS38766.1"/>
    <property type="molecule type" value="Genomic_DNA"/>
</dbReference>
<sequence>MFYRSVFLVLIIGLISCSQEKISIAGTIEKIDQNFVNFDKRGNFSKEVLLNKENQFVISSDSLKKGYYTINDIVIYISPGFDLKMKIQGDKVLFDGIGAEENNFLQKSKLIYDRYQTTSSAFDDLIKKNLKDYKKDIHTEIEELKRLLNSSDFDNNFVSAERKKLEVFSVLALTTYADNYGVNQDAFKKAKFMISQAKGDEMRQPEFRKKMDSLRKETFRNKLPKKKIDSLKSIVDKDININDSILFFGESLVLNTIIENKLRHYASKNRRADTINKRFFLPNQYYYKTFILDSFTYPPLREYYLYKTSITGINGSTGVFRENFRQFYLKNSVDKNYINVVEQVIKEAKKIEVGNPSPVFENYENVLGGTSSLVDFKGKYVYIDVWATWCVPCKREIPYLKELEEEYKNSTIEFVSISVDKIEDRDVWKKYINKEQLRGIQLLADHDFDSNFIKSYAVKSIPKFILIDPDGNIVSSNAPRPSDMRLKKLFVSKGIVKEQS</sequence>
<dbReference type="CDD" id="cd02966">
    <property type="entry name" value="TlpA_like_family"/>
    <property type="match status" value="1"/>
</dbReference>
<protein>
    <recommendedName>
        <fullName evidence="5">Thioredoxin domain-containing protein</fullName>
    </recommendedName>
</protein>
<dbReference type="PROSITE" id="PS51352">
    <property type="entry name" value="THIOREDOXIN_2"/>
    <property type="match status" value="1"/>
</dbReference>
<accession>A0A162XTI9</accession>
<dbReference type="OrthoDB" id="743079at2"/>
<keyword evidence="3" id="KW-1015">Disulfide bond</keyword>
<reference evidence="6 7" key="1">
    <citation type="submission" date="2016-01" db="EMBL/GenBank/DDBJ databases">
        <title>The draft genome sequence of Aquimarina sp. RZW4-3-2.</title>
        <authorList>
            <person name="Wang Y."/>
        </authorList>
    </citation>
    <scope>NUCLEOTIDE SEQUENCE [LARGE SCALE GENOMIC DNA]</scope>
    <source>
        <strain evidence="6 7">RZW4-3-2</strain>
    </source>
</reference>
<dbReference type="STRING" id="1642818.AWE51_14360"/>
<dbReference type="InterPro" id="IPR050553">
    <property type="entry name" value="Thioredoxin_ResA/DsbE_sf"/>
</dbReference>
<evidence type="ECO:0000259" key="5">
    <source>
        <dbReference type="PROSITE" id="PS51352"/>
    </source>
</evidence>
<dbReference type="AlphaFoldDB" id="A0A162XTI9"/>
<evidence type="ECO:0000256" key="1">
    <source>
        <dbReference type="ARBA" id="ARBA00004196"/>
    </source>
</evidence>
<proteinExistence type="predicted"/>